<keyword evidence="4" id="KW-1185">Reference proteome</keyword>
<feature type="domain" description="Chemotaxis phosphatase CheX-like" evidence="2">
    <location>
        <begin position="190"/>
        <end position="287"/>
    </location>
</feature>
<dbReference type="InterPro" id="IPR038756">
    <property type="entry name" value="CheX-like"/>
</dbReference>
<dbReference type="Gene3D" id="2.40.10.220">
    <property type="entry name" value="predicted glycosyltransferase like domains"/>
    <property type="match status" value="1"/>
</dbReference>
<evidence type="ECO:0000256" key="1">
    <source>
        <dbReference type="ARBA" id="ARBA00022500"/>
    </source>
</evidence>
<dbReference type="InterPro" id="IPR028051">
    <property type="entry name" value="CheX-like_dom"/>
</dbReference>
<dbReference type="OrthoDB" id="9798164at2"/>
<dbReference type="PANTHER" id="PTHR39452:SF1">
    <property type="entry name" value="CHEY-P PHOSPHATASE CHEX"/>
    <property type="match status" value="1"/>
</dbReference>
<dbReference type="SUPFAM" id="SSF141371">
    <property type="entry name" value="PilZ domain-like"/>
    <property type="match status" value="1"/>
</dbReference>
<dbReference type="SUPFAM" id="SSF103039">
    <property type="entry name" value="CheC-like"/>
    <property type="match status" value="1"/>
</dbReference>
<evidence type="ECO:0000259" key="2">
    <source>
        <dbReference type="Pfam" id="PF13690"/>
    </source>
</evidence>
<dbReference type="Gene3D" id="3.40.1550.10">
    <property type="entry name" value="CheC-like"/>
    <property type="match status" value="1"/>
</dbReference>
<dbReference type="AlphaFoldDB" id="A0A1Y2K6G6"/>
<dbReference type="EMBL" id="LVJN01000019">
    <property type="protein sequence ID" value="OSM04031.1"/>
    <property type="molecule type" value="Genomic_DNA"/>
</dbReference>
<comment type="caution">
    <text evidence="3">The sequence shown here is derived from an EMBL/GenBank/DDBJ whole genome shotgun (WGS) entry which is preliminary data.</text>
</comment>
<protein>
    <submittedName>
        <fullName evidence="3">Putative type IV pilus assembly PilZ</fullName>
    </submittedName>
</protein>
<name>A0A1Y2K6G6_9PROT</name>
<dbReference type="GO" id="GO:0006935">
    <property type="term" value="P:chemotaxis"/>
    <property type="evidence" value="ECO:0007669"/>
    <property type="project" value="UniProtKB-KW"/>
</dbReference>
<dbReference type="PANTHER" id="PTHR39452">
    <property type="entry name" value="CHEY-P PHOSPHATASE CHEX"/>
    <property type="match status" value="1"/>
</dbReference>
<reference evidence="3 4" key="1">
    <citation type="journal article" date="2016" name="BMC Genomics">
        <title>Combined genomic and structural analyses of a cultured magnetotactic bacterium reveals its niche adaptation to a dynamic environment.</title>
        <authorList>
            <person name="Araujo A.C."/>
            <person name="Morillo V."/>
            <person name="Cypriano J."/>
            <person name="Teixeira L.C."/>
            <person name="Leao P."/>
            <person name="Lyra S."/>
            <person name="Almeida L.G."/>
            <person name="Bazylinski D.A."/>
            <person name="Vasconcellos A.T."/>
            <person name="Abreu F."/>
            <person name="Lins U."/>
        </authorList>
    </citation>
    <scope>NUCLEOTIDE SEQUENCE [LARGE SCALE GENOMIC DNA]</scope>
    <source>
        <strain evidence="3 4">IT-1</strain>
    </source>
</reference>
<dbReference type="CDD" id="cd17906">
    <property type="entry name" value="CheX"/>
    <property type="match status" value="1"/>
</dbReference>
<accession>A0A1Y2K6G6</accession>
<dbReference type="STRING" id="1434232.MAIT1_03712"/>
<proteinExistence type="predicted"/>
<organism evidence="3 4">
    <name type="scientific">Magnetofaba australis IT-1</name>
    <dbReference type="NCBI Taxonomy" id="1434232"/>
    <lineage>
        <taxon>Bacteria</taxon>
        <taxon>Pseudomonadati</taxon>
        <taxon>Pseudomonadota</taxon>
        <taxon>Magnetococcia</taxon>
        <taxon>Magnetococcales</taxon>
        <taxon>Magnetococcaceae</taxon>
        <taxon>Magnetofaba</taxon>
    </lineage>
</organism>
<dbReference type="RefSeq" id="WP_085442145.1">
    <property type="nucleotide sequence ID" value="NZ_LVJN01000019.1"/>
</dbReference>
<dbReference type="InterPro" id="IPR028976">
    <property type="entry name" value="CheC-like_sf"/>
</dbReference>
<evidence type="ECO:0000313" key="3">
    <source>
        <dbReference type="EMBL" id="OSM04031.1"/>
    </source>
</evidence>
<evidence type="ECO:0000313" key="4">
    <source>
        <dbReference type="Proteomes" id="UP000194003"/>
    </source>
</evidence>
<gene>
    <name evidence="3" type="ORF">MAIT1_03712</name>
</gene>
<keyword evidence="1" id="KW-0145">Chemotaxis</keyword>
<dbReference type="Proteomes" id="UP000194003">
    <property type="component" value="Unassembled WGS sequence"/>
</dbReference>
<dbReference type="Pfam" id="PF13690">
    <property type="entry name" value="CheX"/>
    <property type="match status" value="1"/>
</dbReference>
<sequence>MEESVDQAEKTTQDLEKRINTRLPLQLPIELRFGSEQSYMGVSRNISFSSVYLEGEAAPDCPMGEECEIVVDCGEGFEPRYVYLVGRFARFAPDGVGLRLIKASSKNYRGFKKLLLSHVDTPKALLGELGRNADNEMTIVHMGFMREEMATHITDAVNEVFIAFLMEELQEGPVVVKPEYDEYAPPEAEVTAVVNFNGAIQGGIHFSTPEHTALSLAGALAGEELEALRHPTTIDALGELANMIGGGVQTRLSEDYENINLTPPTVIVGRDYGVIYQSDLLSVKQYFMTAHGPFLVEGFFSAN</sequence>